<dbReference type="EMBL" id="AOLH01000006">
    <property type="protein sequence ID" value="ELZ76703.1"/>
    <property type="molecule type" value="Genomic_DNA"/>
</dbReference>
<evidence type="ECO:0000313" key="2">
    <source>
        <dbReference type="Proteomes" id="UP000011535"/>
    </source>
</evidence>
<name>M0GYR6_HALL2</name>
<dbReference type="Proteomes" id="UP000011535">
    <property type="component" value="Unassembled WGS sequence"/>
</dbReference>
<dbReference type="AlphaFoldDB" id="M0GYR6"/>
<reference evidence="1 2" key="1">
    <citation type="journal article" date="2014" name="PLoS Genet.">
        <title>Phylogenetically driven sequencing of extremely halophilic archaea reveals strategies for static and dynamic osmo-response.</title>
        <authorList>
            <person name="Becker E.A."/>
            <person name="Seitzer P.M."/>
            <person name="Tritt A."/>
            <person name="Larsen D."/>
            <person name="Krusor M."/>
            <person name="Yao A.I."/>
            <person name="Wu D."/>
            <person name="Madern D."/>
            <person name="Eisen J.A."/>
            <person name="Darling A.E."/>
            <person name="Facciotti M.T."/>
        </authorList>
    </citation>
    <scope>NUCLEOTIDE SEQUENCE [LARGE SCALE GENOMIC DNA]</scope>
    <source>
        <strain evidence="2">DSM 14919 / CCM 7023 / CIP 107410 / JCM 9276 / NCIMB 13854 / Aa 2.2</strain>
    </source>
</reference>
<proteinExistence type="predicted"/>
<organism evidence="1 2">
    <name type="scientific">Haloferax lucentense (strain DSM 14919 / JCM 9276 / NCIMB 13854 / Aa 2.2)</name>
    <name type="common">Haloferax alicantei</name>
    <dbReference type="NCBI Taxonomy" id="1230452"/>
    <lineage>
        <taxon>Archaea</taxon>
        <taxon>Methanobacteriati</taxon>
        <taxon>Methanobacteriota</taxon>
        <taxon>Stenosarchaea group</taxon>
        <taxon>Halobacteria</taxon>
        <taxon>Halobacteriales</taxon>
        <taxon>Haloferacaceae</taxon>
        <taxon>Haloferax</taxon>
    </lineage>
</organism>
<protein>
    <submittedName>
        <fullName evidence="1">Uncharacterized protein</fullName>
    </submittedName>
</protein>
<sequence length="76" mass="8612">MTLANRFVHAHIDIIRTTTLREMEVPLALAATPLTNIAEVCGSVLVNNIVGSELMKRHHAERIWLTIRRLVNSVKR</sequence>
<evidence type="ECO:0000313" key="1">
    <source>
        <dbReference type="EMBL" id="ELZ76703.1"/>
    </source>
</evidence>
<accession>M0GYR6</accession>
<gene>
    <name evidence="1" type="ORF">C456_03421</name>
</gene>
<comment type="caution">
    <text evidence="1">The sequence shown here is derived from an EMBL/GenBank/DDBJ whole genome shotgun (WGS) entry which is preliminary data.</text>
</comment>